<evidence type="ECO:0000313" key="3">
    <source>
        <dbReference type="Proteomes" id="UP000053732"/>
    </source>
</evidence>
<keyword evidence="3" id="KW-1185">Reference proteome</keyword>
<name>A0A0G4PHM3_PENC3</name>
<sequence>MASRFLQALADREVVDVKMNGVSSASFVGPSLKAIGTQNLNSCMAVMMASTKGAVLAHIAPRSAFTNDPGRFYQPHPKSNGHFSSKMP</sequence>
<evidence type="ECO:0000256" key="1">
    <source>
        <dbReference type="SAM" id="MobiDB-lite"/>
    </source>
</evidence>
<proteinExistence type="predicted"/>
<gene>
    <name evidence="2" type="ORF">PCAMFM013_S016g000123</name>
</gene>
<dbReference type="EMBL" id="HG793149">
    <property type="protein sequence ID" value="CRL25842.1"/>
    <property type="molecule type" value="Genomic_DNA"/>
</dbReference>
<dbReference type="AlphaFoldDB" id="A0A0G4PHM3"/>
<evidence type="ECO:0000313" key="2">
    <source>
        <dbReference type="EMBL" id="CRL25842.1"/>
    </source>
</evidence>
<reference evidence="2 3" key="1">
    <citation type="journal article" date="2014" name="Nat. Commun.">
        <title>Multiple recent horizontal transfers of a large genomic region in cheese making fungi.</title>
        <authorList>
            <person name="Cheeseman K."/>
            <person name="Ropars J."/>
            <person name="Renault P."/>
            <person name="Dupont J."/>
            <person name="Gouzy J."/>
            <person name="Branca A."/>
            <person name="Abraham A.L."/>
            <person name="Ceppi M."/>
            <person name="Conseiller E."/>
            <person name="Debuchy R."/>
            <person name="Malagnac F."/>
            <person name="Goarin A."/>
            <person name="Silar P."/>
            <person name="Lacoste S."/>
            <person name="Sallet E."/>
            <person name="Bensimon A."/>
            <person name="Giraud T."/>
            <person name="Brygoo Y."/>
        </authorList>
    </citation>
    <scope>NUCLEOTIDE SEQUENCE [LARGE SCALE GENOMIC DNA]</scope>
    <source>
        <strain evidence="3">FM 013</strain>
    </source>
</reference>
<organism evidence="2 3">
    <name type="scientific">Penicillium camemberti (strain FM 013)</name>
    <dbReference type="NCBI Taxonomy" id="1429867"/>
    <lineage>
        <taxon>Eukaryota</taxon>
        <taxon>Fungi</taxon>
        <taxon>Dikarya</taxon>
        <taxon>Ascomycota</taxon>
        <taxon>Pezizomycotina</taxon>
        <taxon>Eurotiomycetes</taxon>
        <taxon>Eurotiomycetidae</taxon>
        <taxon>Eurotiales</taxon>
        <taxon>Aspergillaceae</taxon>
        <taxon>Penicillium</taxon>
    </lineage>
</organism>
<protein>
    <submittedName>
        <fullName evidence="2">Str. FM013</fullName>
    </submittedName>
</protein>
<dbReference type="Proteomes" id="UP000053732">
    <property type="component" value="Unassembled WGS sequence"/>
</dbReference>
<feature type="region of interest" description="Disordered" evidence="1">
    <location>
        <begin position="65"/>
        <end position="88"/>
    </location>
</feature>
<accession>A0A0G4PHM3</accession>